<dbReference type="Proteomes" id="UP000322055">
    <property type="component" value="Segment"/>
</dbReference>
<evidence type="ECO:0000313" key="1">
    <source>
        <dbReference type="EMBL" id="QEG13869.1"/>
    </source>
</evidence>
<proteinExistence type="predicted"/>
<reference evidence="1 2" key="1">
    <citation type="submission" date="2019-06" db="EMBL/GenBank/DDBJ databases">
        <authorList>
            <person name="Handoko Y.A."/>
            <person name="Wardani A.K."/>
            <person name="Sutrisno A."/>
            <person name="Widjanarko S.B."/>
            <person name="Sharma R."/>
            <person name="Grose J.H."/>
        </authorList>
    </citation>
    <scope>NUCLEOTIDE SEQUENCE [LARGE SCALE GENOMIC DNA]</scope>
</reference>
<accession>A0A5B9NJR7</accession>
<dbReference type="EMBL" id="MN013090">
    <property type="protein sequence ID" value="QEG13869.1"/>
    <property type="molecule type" value="Genomic_DNA"/>
</dbReference>
<protein>
    <submittedName>
        <fullName evidence="1">Uncharacterized protein</fullName>
    </submittedName>
</protein>
<organism evidence="1 2">
    <name type="scientific">Erwinia phage vB_EamM_TropicalSun</name>
    <dbReference type="NCBI Taxonomy" id="2591372"/>
    <lineage>
        <taxon>Viruses</taxon>
        <taxon>Duplodnaviria</taxon>
        <taxon>Heunggongvirae</taxon>
        <taxon>Uroviricota</taxon>
        <taxon>Caudoviricetes</taxon>
        <taxon>Lindbergviridae</taxon>
        <taxon>Myosmarvirus</taxon>
        <taxon>Myosmarvirus myosmar</taxon>
    </lineage>
</organism>
<dbReference type="Pfam" id="PF16225">
    <property type="entry name" value="DUF4884"/>
    <property type="match status" value="1"/>
</dbReference>
<gene>
    <name evidence="1" type="ORF">TROPICALSUN_79</name>
</gene>
<name>A0A5B9NJR7_9CAUD</name>
<sequence length="108" mass="12523">MRNSITSANTIAIWLLRRPSEAHGHCIINHRPFLILTGCYKQAEETMKAGNDIVVEKLFEHNGCTMYRFKDAEMVYWSDCRGGTQYEVTRSNGKVTTKKRHMEITNDR</sequence>
<evidence type="ECO:0000313" key="2">
    <source>
        <dbReference type="Proteomes" id="UP000322055"/>
    </source>
</evidence>
<dbReference type="InterPro" id="IPR032618">
    <property type="entry name" value="DUF4884"/>
</dbReference>